<reference evidence="1" key="1">
    <citation type="submission" date="2007-04" db="EMBL/GenBank/DDBJ databases">
        <title>Complete sequence of chromosome of Rhodobacter sphaeroides ATCC 17025.</title>
        <authorList>
            <consortium name="US DOE Joint Genome Institute"/>
            <person name="Copeland A."/>
            <person name="Lucas S."/>
            <person name="Lapidus A."/>
            <person name="Barry K."/>
            <person name="Detter J.C."/>
            <person name="Glavina del Rio T."/>
            <person name="Hammon N."/>
            <person name="Israni S."/>
            <person name="Dalin E."/>
            <person name="Tice H."/>
            <person name="Pitluck S."/>
            <person name="Chertkov O."/>
            <person name="Brettin T."/>
            <person name="Bruce D."/>
            <person name="Han C."/>
            <person name="Schmutz J."/>
            <person name="Larimer F."/>
            <person name="Land M."/>
            <person name="Hauser L."/>
            <person name="Kyrpides N."/>
            <person name="Kim E."/>
            <person name="Richardson P."/>
            <person name="Mackenzie C."/>
            <person name="Choudhary M."/>
            <person name="Donohue T.J."/>
            <person name="Kaplan S."/>
        </authorList>
    </citation>
    <scope>NUCLEOTIDE SEQUENCE [LARGE SCALE GENOMIC DNA]</scope>
    <source>
        <strain evidence="1">ATCC 17025</strain>
    </source>
</reference>
<dbReference type="HOGENOM" id="CLU_2883022_0_0_5"/>
<dbReference type="EMBL" id="CP000661">
    <property type="protein sequence ID" value="ABP72009.1"/>
    <property type="molecule type" value="Genomic_DNA"/>
</dbReference>
<gene>
    <name evidence="1" type="ordered locus">Rsph17025_3125</name>
</gene>
<accession>A4WX95</accession>
<evidence type="ECO:0000313" key="1">
    <source>
        <dbReference type="EMBL" id="ABP72009.1"/>
    </source>
</evidence>
<dbReference type="KEGG" id="rsq:Rsph17025_3125"/>
<protein>
    <submittedName>
        <fullName evidence="1">Uncharacterized protein</fullName>
    </submittedName>
</protein>
<organism evidence="1">
    <name type="scientific">Cereibacter sphaeroides (strain ATCC 17025 / ATH 2.4.3)</name>
    <name type="common">Rhodobacter sphaeroides</name>
    <dbReference type="NCBI Taxonomy" id="349102"/>
    <lineage>
        <taxon>Bacteria</taxon>
        <taxon>Pseudomonadati</taxon>
        <taxon>Pseudomonadota</taxon>
        <taxon>Alphaproteobacteria</taxon>
        <taxon>Rhodobacterales</taxon>
        <taxon>Paracoccaceae</taxon>
        <taxon>Cereibacter</taxon>
    </lineage>
</organism>
<dbReference type="AlphaFoldDB" id="A4WX95"/>
<name>A4WX95_CERS5</name>
<sequence length="63" mass="6845" precursor="true">MPLVATRATFELNRSVHKEIEMKRLTLTVVTLTLVLGLAAPSFALPLDIPHLTWPKACTTCGG</sequence>
<proteinExistence type="predicted"/>